<dbReference type="InterPro" id="IPR045339">
    <property type="entry name" value="DUF6534"/>
</dbReference>
<proteinExistence type="predicted"/>
<gene>
    <name evidence="2" type="ORF">SISNIDRAFT_530392</name>
</gene>
<reference evidence="2 3" key="1">
    <citation type="journal article" date="2016" name="Mol. Biol. Evol.">
        <title>Comparative Genomics of Early-Diverging Mushroom-Forming Fungi Provides Insights into the Origins of Lignocellulose Decay Capabilities.</title>
        <authorList>
            <person name="Nagy L.G."/>
            <person name="Riley R."/>
            <person name="Tritt A."/>
            <person name="Adam C."/>
            <person name="Daum C."/>
            <person name="Floudas D."/>
            <person name="Sun H."/>
            <person name="Yadav J.S."/>
            <person name="Pangilinan J."/>
            <person name="Larsson K.H."/>
            <person name="Matsuura K."/>
            <person name="Barry K."/>
            <person name="Labutti K."/>
            <person name="Kuo R."/>
            <person name="Ohm R.A."/>
            <person name="Bhattacharya S.S."/>
            <person name="Shirouzu T."/>
            <person name="Yoshinaga Y."/>
            <person name="Martin F.M."/>
            <person name="Grigoriev I.V."/>
            <person name="Hibbett D.S."/>
        </authorList>
    </citation>
    <scope>NUCLEOTIDE SEQUENCE [LARGE SCALE GENOMIC DNA]</scope>
    <source>
        <strain evidence="2 3">HHB9708</strain>
    </source>
</reference>
<dbReference type="Pfam" id="PF20152">
    <property type="entry name" value="DUF6534"/>
    <property type="match status" value="1"/>
</dbReference>
<evidence type="ECO:0000259" key="1">
    <source>
        <dbReference type="Pfam" id="PF20152"/>
    </source>
</evidence>
<organism evidence="2 3">
    <name type="scientific">Sistotremastrum niveocremeum HHB9708</name>
    <dbReference type="NCBI Taxonomy" id="1314777"/>
    <lineage>
        <taxon>Eukaryota</taxon>
        <taxon>Fungi</taxon>
        <taxon>Dikarya</taxon>
        <taxon>Basidiomycota</taxon>
        <taxon>Agaricomycotina</taxon>
        <taxon>Agaricomycetes</taxon>
        <taxon>Sistotremastrales</taxon>
        <taxon>Sistotremastraceae</taxon>
        <taxon>Sertulicium</taxon>
        <taxon>Sertulicium niveocremeum</taxon>
    </lineage>
</organism>
<feature type="domain" description="DUF6534" evidence="1">
    <location>
        <begin position="75"/>
        <end position="141"/>
    </location>
</feature>
<keyword evidence="3" id="KW-1185">Reference proteome</keyword>
<evidence type="ECO:0000313" key="2">
    <source>
        <dbReference type="EMBL" id="KZS88746.1"/>
    </source>
</evidence>
<name>A0A164PHY4_9AGAM</name>
<evidence type="ECO:0000313" key="3">
    <source>
        <dbReference type="Proteomes" id="UP000076722"/>
    </source>
</evidence>
<dbReference type="Proteomes" id="UP000076722">
    <property type="component" value="Unassembled WGS sequence"/>
</dbReference>
<sequence length="211" mass="23222">MSPLLRDENMDLYVKGLSNENKVVCSMIALMELAHVGSIADVLNFAVLSFQATYWTELTGIPENKRLVTACLSTSLCSDVVITLSICFYLHTSRTGYKSVGDVIVMATFLLFPNNVAFFAIFEITIELYANAVLTSLNTRTKLRERYASDSAGSNSNKYAPSARPMHHLELYSSPDSKGHSESPCSNLFDLEAKGQLAFPPNALLKTSMSE</sequence>
<protein>
    <recommendedName>
        <fullName evidence="1">DUF6534 domain-containing protein</fullName>
    </recommendedName>
</protein>
<dbReference type="EMBL" id="KV419433">
    <property type="protein sequence ID" value="KZS88746.1"/>
    <property type="molecule type" value="Genomic_DNA"/>
</dbReference>
<accession>A0A164PHY4</accession>
<dbReference type="AlphaFoldDB" id="A0A164PHY4"/>